<sequence>MNQITYPTRDAWLADRHNRIGASESPGILGQGYAGESAFNTYVRKVSPTLDEVIDATVQERMDIGTAMEPTIRNLFEERTGLKVLFDDTPVVHVSRSRSHLGATLDGAVIDGDGIAPFEAKNISEYVASEWENGSLPLRVQIQTQDQMYVTETGWAYIAALLGGRRFVWQRVERNQRFIEAMLLPVLDDF</sequence>
<evidence type="ECO:0000313" key="2">
    <source>
        <dbReference type="EMBL" id="KKK82760.1"/>
    </source>
</evidence>
<comment type="caution">
    <text evidence="2">The sequence shown here is derived from an EMBL/GenBank/DDBJ whole genome shotgun (WGS) entry which is preliminary data.</text>
</comment>
<feature type="domain" description="YqaJ viral recombinase" evidence="1">
    <location>
        <begin position="12"/>
        <end position="152"/>
    </location>
</feature>
<feature type="non-terminal residue" evidence="2">
    <location>
        <position position="190"/>
    </location>
</feature>
<dbReference type="InterPro" id="IPR011335">
    <property type="entry name" value="Restrct_endonuc-II-like"/>
</dbReference>
<gene>
    <name evidence="2" type="ORF">LCGC14_2800140</name>
</gene>
<accession>A0A0F8Z9Y5</accession>
<dbReference type="InterPro" id="IPR011604">
    <property type="entry name" value="PDDEXK-like_dom_sf"/>
</dbReference>
<proteinExistence type="predicted"/>
<dbReference type="AlphaFoldDB" id="A0A0F8Z9Y5"/>
<dbReference type="Gene3D" id="3.90.320.10">
    <property type="match status" value="1"/>
</dbReference>
<dbReference type="Pfam" id="PF09588">
    <property type="entry name" value="YqaJ"/>
    <property type="match status" value="1"/>
</dbReference>
<reference evidence="2" key="1">
    <citation type="journal article" date="2015" name="Nature">
        <title>Complex archaea that bridge the gap between prokaryotes and eukaryotes.</title>
        <authorList>
            <person name="Spang A."/>
            <person name="Saw J.H."/>
            <person name="Jorgensen S.L."/>
            <person name="Zaremba-Niedzwiedzka K."/>
            <person name="Martijn J."/>
            <person name="Lind A.E."/>
            <person name="van Eijk R."/>
            <person name="Schleper C."/>
            <person name="Guy L."/>
            <person name="Ettema T.J."/>
        </authorList>
    </citation>
    <scope>NUCLEOTIDE SEQUENCE</scope>
</reference>
<dbReference type="SUPFAM" id="SSF52980">
    <property type="entry name" value="Restriction endonuclease-like"/>
    <property type="match status" value="1"/>
</dbReference>
<dbReference type="InterPro" id="IPR019080">
    <property type="entry name" value="YqaJ_viral_recombinase"/>
</dbReference>
<name>A0A0F8Z9Y5_9ZZZZ</name>
<protein>
    <recommendedName>
        <fullName evidence="1">YqaJ viral recombinase domain-containing protein</fullName>
    </recommendedName>
</protein>
<organism evidence="2">
    <name type="scientific">marine sediment metagenome</name>
    <dbReference type="NCBI Taxonomy" id="412755"/>
    <lineage>
        <taxon>unclassified sequences</taxon>
        <taxon>metagenomes</taxon>
        <taxon>ecological metagenomes</taxon>
    </lineage>
</organism>
<dbReference type="EMBL" id="LAZR01052522">
    <property type="protein sequence ID" value="KKK82760.1"/>
    <property type="molecule type" value="Genomic_DNA"/>
</dbReference>
<evidence type="ECO:0000259" key="1">
    <source>
        <dbReference type="Pfam" id="PF09588"/>
    </source>
</evidence>